<accession>L8EAB0</accession>
<proteinExistence type="predicted"/>
<reference evidence="1" key="1">
    <citation type="journal article" date="2013" name="PLoS ONE">
        <title>Direct detection of alternative open reading frames translation products in human significantly expands the proteome.</title>
        <authorList>
            <person name="Vanderperre B."/>
            <person name="Lucier J.-F."/>
            <person name="Motard J."/>
            <person name="Tremblay G."/>
            <person name="Vanderperre S."/>
            <person name="Wisztorski M."/>
            <person name="Salzet M."/>
            <person name="Boisvert F.-M."/>
            <person name="Roucou X."/>
        </authorList>
    </citation>
    <scope>NUCLEOTIDE SEQUENCE</scope>
</reference>
<organism evidence="1">
    <name type="scientific">Homo sapiens</name>
    <name type="common">Human</name>
    <dbReference type="NCBI Taxonomy" id="9606"/>
    <lineage>
        <taxon>Eukaryota</taxon>
        <taxon>Metazoa</taxon>
        <taxon>Chordata</taxon>
        <taxon>Craniata</taxon>
        <taxon>Vertebrata</taxon>
        <taxon>Euteleostomi</taxon>
        <taxon>Mammalia</taxon>
        <taxon>Eutheria</taxon>
        <taxon>Euarchontoglires</taxon>
        <taxon>Primates</taxon>
        <taxon>Haplorrhini</taxon>
        <taxon>Catarrhini</taxon>
        <taxon>Hominidae</taxon>
        <taxon>Homo</taxon>
    </lineage>
</organism>
<name>L8EAB0_HUMAN</name>
<dbReference type="EMBL" id="HF584184">
    <property type="protein sequence ID" value="CCQ43681.1"/>
    <property type="molecule type" value="Genomic_DNA"/>
</dbReference>
<protein>
    <submittedName>
        <fullName evidence="1">Alternative protein CDH23</fullName>
    </submittedName>
</protein>
<dbReference type="OrthoDB" id="9990384at2759"/>
<dbReference type="AlphaFoldDB" id="L8EAB0"/>
<gene>
    <name evidence="1" type="primary">CDH23</name>
</gene>
<dbReference type="ChiTaRS" id="CDH23">
    <property type="organism name" value="human"/>
</dbReference>
<sequence length="45" mass="4978">MELLGVSQQLSSLMMTDTCGLPSRSMTTLPSWARSFVRGQSRARC</sequence>
<evidence type="ECO:0000313" key="1">
    <source>
        <dbReference type="EMBL" id="CCQ43681.1"/>
    </source>
</evidence>